<keyword evidence="1" id="KW-0472">Membrane</keyword>
<organism evidence="3 4">
    <name type="scientific">Limnobaculum xujianqingii</name>
    <dbReference type="NCBI Taxonomy" id="2738837"/>
    <lineage>
        <taxon>Bacteria</taxon>
        <taxon>Pseudomonadati</taxon>
        <taxon>Pseudomonadota</taxon>
        <taxon>Gammaproteobacteria</taxon>
        <taxon>Enterobacterales</taxon>
        <taxon>Budviciaceae</taxon>
        <taxon>Limnobaculum</taxon>
    </lineage>
</organism>
<evidence type="ECO:0000313" key="3">
    <source>
        <dbReference type="EMBL" id="MBK5176533.1"/>
    </source>
</evidence>
<proteinExistence type="predicted"/>
<evidence type="ECO:0000313" key="2">
    <source>
        <dbReference type="EMBL" id="MBK5073224.1"/>
    </source>
</evidence>
<dbReference type="Proteomes" id="UP000807542">
    <property type="component" value="Unassembled WGS sequence"/>
</dbReference>
<dbReference type="AlphaFoldDB" id="A0A9D7AIA0"/>
<feature type="transmembrane region" description="Helical" evidence="1">
    <location>
        <begin position="367"/>
        <end position="394"/>
    </location>
</feature>
<evidence type="ECO:0008006" key="6">
    <source>
        <dbReference type="Google" id="ProtNLM"/>
    </source>
</evidence>
<comment type="caution">
    <text evidence="3">The sequence shown here is derived from an EMBL/GenBank/DDBJ whole genome shotgun (WGS) entry which is preliminary data.</text>
</comment>
<dbReference type="RefSeq" id="WP_228398082.1">
    <property type="nucleotide sequence ID" value="NZ_JADRCP010000001.1"/>
</dbReference>
<evidence type="ECO:0000256" key="1">
    <source>
        <dbReference type="SAM" id="Phobius"/>
    </source>
</evidence>
<dbReference type="PANTHER" id="PTHR37813">
    <property type="entry name" value="FELS-2 PROPHAGE PROTEIN"/>
    <property type="match status" value="1"/>
</dbReference>
<dbReference type="EMBL" id="JADRCP010000001">
    <property type="protein sequence ID" value="MBK5176533.1"/>
    <property type="molecule type" value="Genomic_DNA"/>
</dbReference>
<reference evidence="3 5" key="1">
    <citation type="submission" date="2020-11" db="EMBL/GenBank/DDBJ databases">
        <title>Insectihabitans protaetiae gen. nov. sp. nov. and Insectihabitans allomyrinae sp. nov., isolated from larvae of Protaetia brevitarsis seulensis and Allomyrina dichotoma, respectively.</title>
        <authorList>
            <person name="Lee S.D."/>
            <person name="Byeon Y.-S."/>
            <person name="Kim S.-M."/>
            <person name="Yang H.L."/>
            <person name="Kim I.S."/>
        </authorList>
    </citation>
    <scope>NUCLEOTIDE SEQUENCE</scope>
    <source>
        <strain evidence="3">CWB-B4</strain>
        <strain evidence="2 5">CWB-B43</strain>
    </source>
</reference>
<dbReference type="PANTHER" id="PTHR37813:SF1">
    <property type="entry name" value="FELS-2 PROPHAGE PROTEIN"/>
    <property type="match status" value="1"/>
</dbReference>
<accession>A0A9D7AIA0</accession>
<name>A0A9D7AIA0_9GAMM</name>
<gene>
    <name evidence="3" type="ORF">I2492_09370</name>
    <name evidence="2" type="ORF">I2493_09370</name>
</gene>
<protein>
    <recommendedName>
        <fullName evidence="6">Phage tail tape measure protein</fullName>
    </recommendedName>
</protein>
<feature type="transmembrane region" description="Helical" evidence="1">
    <location>
        <begin position="339"/>
        <end position="361"/>
    </location>
</feature>
<keyword evidence="5" id="KW-1185">Reference proteome</keyword>
<dbReference type="EMBL" id="JADRCQ010000001">
    <property type="protein sequence ID" value="MBK5073224.1"/>
    <property type="molecule type" value="Genomic_DNA"/>
</dbReference>
<sequence length="699" mass="73801">MAAGRTMRLIWALNGRMDRSFIRATRDAEKQIGKVNKAAANLGSKFGFLSGPAAKFAGYFSAAALGGGIVSLGMMAKTAAELGDKLSKLAPQLGMSTESISAWGHAAEMSGVSSELFVESSKKLNKLIADASTGSEGAKLAFKRAGVSIYDTSGKLKTADQVMLEASNTFKKMPEGIYKANLAMALFGEQGSSLVPLLEQGSQAIMDMQDQAIDLGLTFNEAEAAASAEFCDSLEMVNKSVKGVTLGIGKQLIPVITPLLKKMTDWAAVNKGLINSKVQEWVKRFSDNLPAIITGLKGISTNVVSVATAVNNFAQRLGGWENVLVLIAKGFIAIKAIQFSMWVGSVGSAIIALSAATKAAIPHLIRFGAALMANPIGLVIAAIAALVAAGIWLWKNWDKVSAWLGKTWGKLKTWANDNFGGVIKIVSTAWSKISGITSALWNTIIKTISGMWTGIKNYFSSSISEVTSAFDGGFVNGLMNLLSKFNPVSIVSKAINDVFKFFTGIDLNKQGASFIKSFADGLLAKWSTLKTSIVETVTGWLPDWVTSGSSSSPTSSLPAYANGGVVTSPQIAQIGEDGEEVVIPLTKPKRGRELLMYAAASLGVGKSNEGNRTGTMVPMGDGLAKANGYDLVKGINPSAFNASSPASLSPVFAPNITITGVTDIADMKKQLMAEMNQAMKDFSKAMADMAYQNHRTGVN</sequence>
<keyword evidence="1" id="KW-1133">Transmembrane helix</keyword>
<evidence type="ECO:0000313" key="4">
    <source>
        <dbReference type="Proteomes" id="UP000807542"/>
    </source>
</evidence>
<evidence type="ECO:0000313" key="5">
    <source>
        <dbReference type="Proteomes" id="UP001296969"/>
    </source>
</evidence>
<dbReference type="Proteomes" id="UP001296969">
    <property type="component" value="Unassembled WGS sequence"/>
</dbReference>
<keyword evidence="1" id="KW-0812">Transmembrane</keyword>